<feature type="signal peptide" evidence="1">
    <location>
        <begin position="1"/>
        <end position="25"/>
    </location>
</feature>
<evidence type="ECO:0000256" key="1">
    <source>
        <dbReference type="SAM" id="SignalP"/>
    </source>
</evidence>
<proteinExistence type="predicted"/>
<feature type="chain" id="PRO_5030740206" evidence="1">
    <location>
        <begin position="26"/>
        <end position="263"/>
    </location>
</feature>
<sequence length="263" mass="29359">MKRMRTMVWVAVAVIAITLFLEADSFAPSSVSSSVVSQSKRHPRNLVAWSKPSRNGEEEPEELYIGGASNRRSAMARMVTTPLVVAATAVAPAFAVDEAKQTNLSDEDLLKIVVDKDLVQNQFLVNGKLTRSVYDESCTFQDEIDTYGLEQWMTGTAKLFDGDRSKVVIVPDSVKIGKEDNDRLIQFRFVEYLCFNVPAVKPIVYLSGTLFLKVSDIGLITSYREKWDQDIYKVLTSESKLFTSGISKESLDADLDVFYKANA</sequence>
<reference evidence="2" key="1">
    <citation type="submission" date="2021-01" db="EMBL/GenBank/DDBJ databases">
        <authorList>
            <person name="Corre E."/>
            <person name="Pelletier E."/>
            <person name="Niang G."/>
            <person name="Scheremetjew M."/>
            <person name="Finn R."/>
            <person name="Kale V."/>
            <person name="Holt S."/>
            <person name="Cochrane G."/>
            <person name="Meng A."/>
            <person name="Brown T."/>
            <person name="Cohen L."/>
        </authorList>
    </citation>
    <scope>NUCLEOTIDE SEQUENCE</scope>
    <source>
        <strain evidence="2">UNC1205</strain>
    </source>
</reference>
<dbReference type="AlphaFoldDB" id="A0A7S0UEI4"/>
<keyword evidence="1" id="KW-0732">Signal</keyword>
<protein>
    <submittedName>
        <fullName evidence="2">Uncharacterized protein</fullName>
    </submittedName>
</protein>
<gene>
    <name evidence="2" type="ORF">PDEL1432_LOCUS61</name>
</gene>
<accession>A0A7S0UEI4</accession>
<name>A0A7S0UEI4_9STRA</name>
<organism evidence="2">
    <name type="scientific">Pseudo-nitzschia delicatissima</name>
    <dbReference type="NCBI Taxonomy" id="44447"/>
    <lineage>
        <taxon>Eukaryota</taxon>
        <taxon>Sar</taxon>
        <taxon>Stramenopiles</taxon>
        <taxon>Ochrophyta</taxon>
        <taxon>Bacillariophyta</taxon>
        <taxon>Bacillariophyceae</taxon>
        <taxon>Bacillariophycidae</taxon>
        <taxon>Bacillariales</taxon>
        <taxon>Bacillariaceae</taxon>
        <taxon>Pseudo-nitzschia</taxon>
    </lineage>
</organism>
<evidence type="ECO:0000313" key="2">
    <source>
        <dbReference type="EMBL" id="CAD8760022.1"/>
    </source>
</evidence>
<dbReference type="EMBL" id="HBFL01000081">
    <property type="protein sequence ID" value="CAD8760022.1"/>
    <property type="molecule type" value="Transcribed_RNA"/>
</dbReference>